<dbReference type="GO" id="GO:0006511">
    <property type="term" value="P:ubiquitin-dependent protein catabolic process"/>
    <property type="evidence" value="ECO:0007669"/>
    <property type="project" value="TreeGrafter"/>
</dbReference>
<evidence type="ECO:0000313" key="7">
    <source>
        <dbReference type="EMBL" id="KAH3668515.1"/>
    </source>
</evidence>
<evidence type="ECO:0000256" key="1">
    <source>
        <dbReference type="ARBA" id="ARBA00022723"/>
    </source>
</evidence>
<dbReference type="RefSeq" id="XP_046062929.1">
    <property type="nucleotide sequence ID" value="XM_046203121.1"/>
</dbReference>
<dbReference type="EMBL" id="JAEUBE010000158">
    <property type="protein sequence ID" value="KAH3668515.1"/>
    <property type="molecule type" value="Genomic_DNA"/>
</dbReference>
<feature type="region of interest" description="Disordered" evidence="5">
    <location>
        <begin position="32"/>
        <end position="75"/>
    </location>
</feature>
<dbReference type="PANTHER" id="PTHR45931">
    <property type="entry name" value="SI:CH211-59O9.10"/>
    <property type="match status" value="1"/>
</dbReference>
<sequence length="533" mass="58713">MSAPTNASGRLALPAVLIQYADGTSQNLIIEVGPANDSAPDNEPNPSPSAPTSVQEPVSSTLSAGSPTSSSGIRGLDYPAFDVSNEGVYREQHIANDLLDSLIAPIYRTLGDTDSAHQQSNNVSVPFYRNLAPTIEPSRNIILTVNYIYGQPNPMQPSETNNNLSGSLILHVPNINDNDDENLQVLIRLATTIALRTIATSVKKASGISKQIFDKLEVKKVSELADQQCAICYESYEDQESVGKTQIGQKRKRGQDEEEESNEHQPKKLRKMENETKPRPLSSKLTQKDVEYTHVPVEMPCGHIFGRSCLREWLKTNNSCPLCRHSIRNENDASSSRPRDSENETTIVLPNLARVISESRAMFDDFNSRNLTFTMPDQEATETSGAVAVPVAETSQTPPPSNTNNHASVLGLVRGLLQNLNGRLRNPIRVSDDEQSSLVNRQTLHRLPPIIRSSPTGSMAGHNSFLSRRRRVIQPRRVLRSTGLASREFVNRDPLFPVGVASQRTEDGVNTTTLSSNQSQQDDQSTNERDTET</sequence>
<keyword evidence="1" id="KW-0479">Metal-binding</keyword>
<keyword evidence="3" id="KW-0862">Zinc</keyword>
<dbReference type="Gene3D" id="3.30.40.10">
    <property type="entry name" value="Zinc/RING finger domain, C3HC4 (zinc finger)"/>
    <property type="match status" value="1"/>
</dbReference>
<dbReference type="InterPro" id="IPR051834">
    <property type="entry name" value="RING_finger_E3_ligase"/>
</dbReference>
<dbReference type="Pfam" id="PF13639">
    <property type="entry name" value="zf-RING_2"/>
    <property type="match status" value="1"/>
</dbReference>
<dbReference type="AlphaFoldDB" id="A0A9P8PBI1"/>
<gene>
    <name evidence="7" type="ORF">OGAPHI_002269</name>
</gene>
<accession>A0A9P8PBI1</accession>
<dbReference type="SUPFAM" id="SSF57850">
    <property type="entry name" value="RING/U-box"/>
    <property type="match status" value="1"/>
</dbReference>
<keyword evidence="8" id="KW-1185">Reference proteome</keyword>
<dbReference type="GO" id="GO:0005634">
    <property type="term" value="C:nucleus"/>
    <property type="evidence" value="ECO:0007669"/>
    <property type="project" value="TreeGrafter"/>
</dbReference>
<feature type="compositionally biased region" description="Low complexity" evidence="5">
    <location>
        <begin position="510"/>
        <end position="524"/>
    </location>
</feature>
<feature type="compositionally biased region" description="Basic and acidic residues" evidence="5">
    <location>
        <begin position="262"/>
        <end position="278"/>
    </location>
</feature>
<name>A0A9P8PBI1_9ASCO</name>
<feature type="region of interest" description="Disordered" evidence="5">
    <location>
        <begin position="242"/>
        <end position="287"/>
    </location>
</feature>
<protein>
    <recommendedName>
        <fullName evidence="6">RING-type domain-containing protein</fullName>
    </recommendedName>
</protein>
<dbReference type="OrthoDB" id="8062037at2759"/>
<dbReference type="GO" id="GO:0008270">
    <property type="term" value="F:zinc ion binding"/>
    <property type="evidence" value="ECO:0007669"/>
    <property type="project" value="UniProtKB-KW"/>
</dbReference>
<reference evidence="7" key="1">
    <citation type="journal article" date="2021" name="Open Biol.">
        <title>Shared evolutionary footprints suggest mitochondrial oxidative damage underlies multiple complex I losses in fungi.</title>
        <authorList>
            <person name="Schikora-Tamarit M.A."/>
            <person name="Marcet-Houben M."/>
            <person name="Nosek J."/>
            <person name="Gabaldon T."/>
        </authorList>
    </citation>
    <scope>NUCLEOTIDE SEQUENCE</scope>
    <source>
        <strain evidence="7">CBS6075</strain>
    </source>
</reference>
<evidence type="ECO:0000256" key="3">
    <source>
        <dbReference type="ARBA" id="ARBA00022833"/>
    </source>
</evidence>
<dbReference type="PROSITE" id="PS50089">
    <property type="entry name" value="ZF_RING_2"/>
    <property type="match status" value="1"/>
</dbReference>
<dbReference type="Proteomes" id="UP000769157">
    <property type="component" value="Unassembled WGS sequence"/>
</dbReference>
<evidence type="ECO:0000256" key="2">
    <source>
        <dbReference type="ARBA" id="ARBA00022771"/>
    </source>
</evidence>
<organism evidence="7 8">
    <name type="scientific">Ogataea philodendri</name>
    <dbReference type="NCBI Taxonomy" id="1378263"/>
    <lineage>
        <taxon>Eukaryota</taxon>
        <taxon>Fungi</taxon>
        <taxon>Dikarya</taxon>
        <taxon>Ascomycota</taxon>
        <taxon>Saccharomycotina</taxon>
        <taxon>Pichiomycetes</taxon>
        <taxon>Pichiales</taxon>
        <taxon>Pichiaceae</taxon>
        <taxon>Ogataea</taxon>
    </lineage>
</organism>
<evidence type="ECO:0000256" key="4">
    <source>
        <dbReference type="PROSITE-ProRule" id="PRU00175"/>
    </source>
</evidence>
<evidence type="ECO:0000256" key="5">
    <source>
        <dbReference type="SAM" id="MobiDB-lite"/>
    </source>
</evidence>
<reference evidence="7" key="2">
    <citation type="submission" date="2021-01" db="EMBL/GenBank/DDBJ databases">
        <authorList>
            <person name="Schikora-Tamarit M.A."/>
        </authorList>
    </citation>
    <scope>NUCLEOTIDE SEQUENCE</scope>
    <source>
        <strain evidence="7">CBS6075</strain>
    </source>
</reference>
<evidence type="ECO:0000259" key="6">
    <source>
        <dbReference type="PROSITE" id="PS50089"/>
    </source>
</evidence>
<comment type="caution">
    <text evidence="7">The sequence shown here is derived from an EMBL/GenBank/DDBJ whole genome shotgun (WGS) entry which is preliminary data.</text>
</comment>
<feature type="compositionally biased region" description="Low complexity" evidence="5">
    <location>
        <begin position="59"/>
        <end position="72"/>
    </location>
</feature>
<proteinExistence type="predicted"/>
<dbReference type="PANTHER" id="PTHR45931:SF3">
    <property type="entry name" value="RING ZINC FINGER-CONTAINING PROTEIN"/>
    <property type="match status" value="1"/>
</dbReference>
<feature type="domain" description="RING-type" evidence="6">
    <location>
        <begin position="229"/>
        <end position="324"/>
    </location>
</feature>
<keyword evidence="2 4" id="KW-0863">Zinc-finger</keyword>
<dbReference type="GeneID" id="70234236"/>
<dbReference type="InterPro" id="IPR001841">
    <property type="entry name" value="Znf_RING"/>
</dbReference>
<dbReference type="InterPro" id="IPR013083">
    <property type="entry name" value="Znf_RING/FYVE/PHD"/>
</dbReference>
<dbReference type="GO" id="GO:0061630">
    <property type="term" value="F:ubiquitin protein ligase activity"/>
    <property type="evidence" value="ECO:0007669"/>
    <property type="project" value="TreeGrafter"/>
</dbReference>
<dbReference type="SMART" id="SM00184">
    <property type="entry name" value="RING"/>
    <property type="match status" value="1"/>
</dbReference>
<feature type="region of interest" description="Disordered" evidence="5">
    <location>
        <begin position="501"/>
        <end position="533"/>
    </location>
</feature>
<evidence type="ECO:0000313" key="8">
    <source>
        <dbReference type="Proteomes" id="UP000769157"/>
    </source>
</evidence>